<dbReference type="GO" id="GO:0016301">
    <property type="term" value="F:kinase activity"/>
    <property type="evidence" value="ECO:0007669"/>
    <property type="project" value="UniProtKB-KW"/>
</dbReference>
<evidence type="ECO:0000256" key="4">
    <source>
        <dbReference type="ARBA" id="ARBA00022597"/>
    </source>
</evidence>
<dbReference type="PROSITE" id="PS01035">
    <property type="entry name" value="PTS_EIIB_TYPE_1_CYS"/>
    <property type="match status" value="1"/>
</dbReference>
<evidence type="ECO:0000256" key="3">
    <source>
        <dbReference type="ARBA" id="ARBA00022475"/>
    </source>
</evidence>
<dbReference type="PROSITE" id="PS51098">
    <property type="entry name" value="PTS_EIIB_TYPE_1"/>
    <property type="match status" value="1"/>
</dbReference>
<organism evidence="15 16">
    <name type="scientific">Paenibacillus graminis</name>
    <dbReference type="NCBI Taxonomy" id="189425"/>
    <lineage>
        <taxon>Bacteria</taxon>
        <taxon>Bacillati</taxon>
        <taxon>Bacillota</taxon>
        <taxon>Bacilli</taxon>
        <taxon>Bacillales</taxon>
        <taxon>Paenibacillaceae</taxon>
        <taxon>Paenibacillus</taxon>
    </lineage>
</organism>
<dbReference type="GO" id="GO:0005886">
    <property type="term" value="C:plasma membrane"/>
    <property type="evidence" value="ECO:0007669"/>
    <property type="project" value="UniProtKB-SubCell"/>
</dbReference>
<protein>
    <submittedName>
        <fullName evidence="15">Permease</fullName>
    </submittedName>
</protein>
<gene>
    <name evidence="15" type="ORF">PGRAT_22930</name>
</gene>
<feature type="transmembrane region" description="Helical" evidence="12">
    <location>
        <begin position="241"/>
        <end position="261"/>
    </location>
</feature>
<dbReference type="InterPro" id="IPR018113">
    <property type="entry name" value="PTrfase_EIIB_Cys"/>
</dbReference>
<reference evidence="15 16" key="1">
    <citation type="submission" date="2014-08" db="EMBL/GenBank/DDBJ databases">
        <title>Comparative genomics of the Paenibacillus odorifer group.</title>
        <authorList>
            <person name="den Bakker H.C."/>
            <person name="Tsai Y.-C."/>
            <person name="Martin N."/>
            <person name="Korlach J."/>
            <person name="Wiedmann M."/>
        </authorList>
    </citation>
    <scope>NUCLEOTIDE SEQUENCE [LARGE SCALE GENOMIC DNA]</scope>
    <source>
        <strain evidence="15 16">DSM 15220</strain>
    </source>
</reference>
<dbReference type="Pfam" id="PF02378">
    <property type="entry name" value="PTS_EIIC"/>
    <property type="match status" value="1"/>
</dbReference>
<dbReference type="InterPro" id="IPR001996">
    <property type="entry name" value="PTS_IIB_1"/>
</dbReference>
<evidence type="ECO:0000256" key="7">
    <source>
        <dbReference type="ARBA" id="ARBA00022692"/>
    </source>
</evidence>
<dbReference type="GO" id="GO:0009401">
    <property type="term" value="P:phosphoenolpyruvate-dependent sugar phosphotransferase system"/>
    <property type="evidence" value="ECO:0007669"/>
    <property type="project" value="UniProtKB-KW"/>
</dbReference>
<sequence>MAKEKDLAHGILDAVGGIQNVEMITHCMTRVRITLRDDSLASIEDLKRVSGVIGVIEESTLQIIVGPGLVEKVSRVIADISGVELGEVIPLQAAYGLQNPDNRTNGLSDKEKAEQLAAQNKEKYKEKNNTPVKNFLKSISNIFIPLAPAFVAAGLLAGITSVIGNFITAGHLSGEGWAQFNLILNVIKNGIFSYMAIFVGINSARVFGASPSLGGVIGGATLLTGMKPELPIRNLFTGEPLIAGQGGIIGVVLAVWILSLIEKRLHKIMPNSIDLIVTSFLSVLAAGLLTIFLIMPLAGFVADNLLVAVNWILSVGGAFAGFLLGGIWLVMVMLGLHHIMTPIHIELIAQTGMTILLPILAMAGAGQVGAGLALWVRCRKNKQLTGIIKGALPVGVLGIGEPLIYGVTLPLGKPFVTACLGGAFGGAVIGYFGNVGAMSIGASGIEMLLLIADGKWWVYLLGLITAYFFGFICTYLFGTPKDARQPKEA</sequence>
<evidence type="ECO:0000256" key="2">
    <source>
        <dbReference type="ARBA" id="ARBA00022448"/>
    </source>
</evidence>
<feature type="transmembrane region" description="Helical" evidence="12">
    <location>
        <begin position="273"/>
        <end position="299"/>
    </location>
</feature>
<feature type="domain" description="PTS EIIB type-1" evidence="13">
    <location>
        <begin position="5"/>
        <end position="87"/>
    </location>
</feature>
<evidence type="ECO:0000259" key="13">
    <source>
        <dbReference type="PROSITE" id="PS51098"/>
    </source>
</evidence>
<dbReference type="eggNOG" id="COG1264">
    <property type="taxonomic scope" value="Bacteria"/>
</dbReference>
<keyword evidence="6" id="KW-0598">Phosphotransferase system</keyword>
<name>A0A089M8R0_9BACL</name>
<evidence type="ECO:0000256" key="11">
    <source>
        <dbReference type="PROSITE-ProRule" id="PRU00421"/>
    </source>
</evidence>
<feature type="active site" description="Phosphocysteine intermediate; for EIIB activity" evidence="11">
    <location>
        <position position="27"/>
    </location>
</feature>
<dbReference type="RefSeq" id="WP_025706757.1">
    <property type="nucleotide sequence ID" value="NZ_CP009287.1"/>
</dbReference>
<keyword evidence="4" id="KW-0762">Sugar transport</keyword>
<keyword evidence="10 12" id="KW-0472">Membrane</keyword>
<dbReference type="SUPFAM" id="SSF55604">
    <property type="entry name" value="Glucose permease domain IIB"/>
    <property type="match status" value="1"/>
</dbReference>
<dbReference type="STRING" id="189425.PGRAT_22930"/>
<evidence type="ECO:0000256" key="5">
    <source>
        <dbReference type="ARBA" id="ARBA00022679"/>
    </source>
</evidence>
<feature type="transmembrane region" description="Helical" evidence="12">
    <location>
        <begin position="456"/>
        <end position="477"/>
    </location>
</feature>
<keyword evidence="2" id="KW-0813">Transport</keyword>
<evidence type="ECO:0000259" key="14">
    <source>
        <dbReference type="PROSITE" id="PS51103"/>
    </source>
</evidence>
<dbReference type="Gene3D" id="3.30.1360.60">
    <property type="entry name" value="Glucose permease domain IIB"/>
    <property type="match status" value="1"/>
</dbReference>
<dbReference type="GO" id="GO:0090588">
    <property type="term" value="F:protein-phosphocysteine-N-acetylmuramate phosphotransferase system transporter activity"/>
    <property type="evidence" value="ECO:0007669"/>
    <property type="project" value="TreeGrafter"/>
</dbReference>
<feature type="transmembrane region" description="Helical" evidence="12">
    <location>
        <begin position="142"/>
        <end position="167"/>
    </location>
</feature>
<accession>A0A089M8R0</accession>
<keyword evidence="7 12" id="KW-0812">Transmembrane</keyword>
<dbReference type="eggNOG" id="COG1263">
    <property type="taxonomic scope" value="Bacteria"/>
</dbReference>
<feature type="transmembrane region" description="Helical" evidence="12">
    <location>
        <begin position="355"/>
        <end position="375"/>
    </location>
</feature>
<comment type="subcellular location">
    <subcellularLocation>
        <location evidence="1">Cell membrane</location>
        <topology evidence="1">Multi-pass membrane protein</topology>
    </subcellularLocation>
</comment>
<dbReference type="InterPro" id="IPR013013">
    <property type="entry name" value="PTS_EIIC_1"/>
</dbReference>
<feature type="transmembrane region" description="Helical" evidence="12">
    <location>
        <begin position="415"/>
        <end position="436"/>
    </location>
</feature>
<dbReference type="InterPro" id="IPR050558">
    <property type="entry name" value="PTS_Sugar-Specific_Components"/>
</dbReference>
<dbReference type="EMBL" id="CP009287">
    <property type="protein sequence ID" value="AIQ70186.1"/>
    <property type="molecule type" value="Genomic_DNA"/>
</dbReference>
<dbReference type="GO" id="GO:0008982">
    <property type="term" value="F:protein-N(PI)-phosphohistidine-sugar phosphotransferase activity"/>
    <property type="evidence" value="ECO:0007669"/>
    <property type="project" value="InterPro"/>
</dbReference>
<dbReference type="AlphaFoldDB" id="A0A089M8R0"/>
<evidence type="ECO:0000256" key="10">
    <source>
        <dbReference type="ARBA" id="ARBA00023136"/>
    </source>
</evidence>
<dbReference type="Proteomes" id="UP000029500">
    <property type="component" value="Chromosome"/>
</dbReference>
<keyword evidence="5" id="KW-0808">Transferase</keyword>
<dbReference type="PANTHER" id="PTHR30175">
    <property type="entry name" value="PHOSPHOTRANSFERASE SYSTEM TRANSPORT PROTEIN"/>
    <property type="match status" value="1"/>
</dbReference>
<feature type="transmembrane region" description="Helical" evidence="12">
    <location>
        <begin position="179"/>
        <end position="199"/>
    </location>
</feature>
<feature type="transmembrane region" description="Helical" evidence="12">
    <location>
        <begin position="311"/>
        <end position="334"/>
    </location>
</feature>
<dbReference type="InterPro" id="IPR003352">
    <property type="entry name" value="PTS_EIIC"/>
</dbReference>
<keyword evidence="8" id="KW-0418">Kinase</keyword>
<evidence type="ECO:0000313" key="16">
    <source>
        <dbReference type="Proteomes" id="UP000029500"/>
    </source>
</evidence>
<keyword evidence="16" id="KW-1185">Reference proteome</keyword>
<evidence type="ECO:0000256" key="1">
    <source>
        <dbReference type="ARBA" id="ARBA00004651"/>
    </source>
</evidence>
<evidence type="ECO:0000256" key="6">
    <source>
        <dbReference type="ARBA" id="ARBA00022683"/>
    </source>
</evidence>
<evidence type="ECO:0000313" key="15">
    <source>
        <dbReference type="EMBL" id="AIQ70186.1"/>
    </source>
</evidence>
<feature type="domain" description="PTS EIIC type-1" evidence="14">
    <location>
        <begin position="137"/>
        <end position="489"/>
    </location>
</feature>
<evidence type="ECO:0000256" key="8">
    <source>
        <dbReference type="ARBA" id="ARBA00022777"/>
    </source>
</evidence>
<evidence type="ECO:0000256" key="9">
    <source>
        <dbReference type="ARBA" id="ARBA00022989"/>
    </source>
</evidence>
<dbReference type="CDD" id="cd00212">
    <property type="entry name" value="PTS_IIB_glc"/>
    <property type="match status" value="1"/>
</dbReference>
<dbReference type="OrthoDB" id="9769191at2"/>
<dbReference type="KEGG" id="pgm:PGRAT_22930"/>
<dbReference type="Pfam" id="PF00367">
    <property type="entry name" value="PTS_EIIB"/>
    <property type="match status" value="1"/>
</dbReference>
<dbReference type="PROSITE" id="PS51103">
    <property type="entry name" value="PTS_EIIC_TYPE_1"/>
    <property type="match status" value="1"/>
</dbReference>
<evidence type="ECO:0000256" key="12">
    <source>
        <dbReference type="SAM" id="Phobius"/>
    </source>
</evidence>
<proteinExistence type="predicted"/>
<keyword evidence="9 12" id="KW-1133">Transmembrane helix</keyword>
<keyword evidence="3" id="KW-1003">Cell membrane</keyword>
<dbReference type="PANTHER" id="PTHR30175:SF3">
    <property type="entry name" value="PTS SYSTEM N-ACETYLMURAMIC ACID-SPECIFIC EIIBC COMPONENT"/>
    <property type="match status" value="1"/>
</dbReference>
<feature type="transmembrane region" description="Helical" evidence="12">
    <location>
        <begin position="206"/>
        <end position="226"/>
    </location>
</feature>
<dbReference type="InterPro" id="IPR036878">
    <property type="entry name" value="Glu_permease_IIB"/>
</dbReference>
<dbReference type="HOGENOM" id="CLU_012312_2_0_9"/>
<feature type="transmembrane region" description="Helical" evidence="12">
    <location>
        <begin position="387"/>
        <end position="408"/>
    </location>
</feature>